<name>A0A561WFX5_9ACTN</name>
<dbReference type="SUPFAM" id="SSF52540">
    <property type="entry name" value="P-loop containing nucleoside triphosphate hydrolases"/>
    <property type="match status" value="1"/>
</dbReference>
<organism evidence="1 2">
    <name type="scientific">Micromonospora palomenae</name>
    <dbReference type="NCBI Taxonomy" id="1461247"/>
    <lineage>
        <taxon>Bacteria</taxon>
        <taxon>Bacillati</taxon>
        <taxon>Actinomycetota</taxon>
        <taxon>Actinomycetes</taxon>
        <taxon>Micromonosporales</taxon>
        <taxon>Micromonosporaceae</taxon>
        <taxon>Micromonospora</taxon>
    </lineage>
</organism>
<proteinExistence type="predicted"/>
<dbReference type="Proteomes" id="UP000319927">
    <property type="component" value="Unassembled WGS sequence"/>
</dbReference>
<evidence type="ECO:0000313" key="1">
    <source>
        <dbReference type="EMBL" id="TWG22769.1"/>
    </source>
</evidence>
<dbReference type="RefSeq" id="WP_154941219.1">
    <property type="nucleotide sequence ID" value="NZ_VIXA01000002.1"/>
</dbReference>
<dbReference type="EMBL" id="VIXA01000002">
    <property type="protein sequence ID" value="TWG22769.1"/>
    <property type="molecule type" value="Genomic_DNA"/>
</dbReference>
<dbReference type="AlphaFoldDB" id="A0A561WFX5"/>
<protein>
    <submittedName>
        <fullName evidence="1">AAA domain-containing protein</fullName>
    </submittedName>
</protein>
<comment type="caution">
    <text evidence="1">The sequence shown here is derived from an EMBL/GenBank/DDBJ whole genome shotgun (WGS) entry which is preliminary data.</text>
</comment>
<dbReference type="OrthoDB" id="9811893at2"/>
<dbReference type="Gene3D" id="3.40.50.300">
    <property type="entry name" value="P-loop containing nucleotide triphosphate hydrolases"/>
    <property type="match status" value="1"/>
</dbReference>
<reference evidence="1 2" key="1">
    <citation type="submission" date="2019-06" db="EMBL/GenBank/DDBJ databases">
        <title>Sequencing the genomes of 1000 actinobacteria strains.</title>
        <authorList>
            <person name="Klenk H.-P."/>
        </authorList>
    </citation>
    <scope>NUCLEOTIDE SEQUENCE [LARGE SCALE GENOMIC DNA]</scope>
    <source>
        <strain evidence="1 2">DSM 102131</strain>
    </source>
</reference>
<evidence type="ECO:0000313" key="2">
    <source>
        <dbReference type="Proteomes" id="UP000319927"/>
    </source>
</evidence>
<sequence>MWDTPTIVLITGIMAAGKSTVAEELARRLPRSVHVRGDLFRRMVVNGRAEMTAELSEEAWRQLRLRYDLAAQTADGYVEAGFTVVLQDVVVGPELPAMVDRIRHRPLLVVVLAPRPEVVAAREQARPKTGYGDWPVVDFDAGFRADTPRIGLWLDTSEQTPAQTVDEILGRAWTEGRIG</sequence>
<dbReference type="InterPro" id="IPR027417">
    <property type="entry name" value="P-loop_NTPase"/>
</dbReference>
<accession>A0A561WFX5</accession>
<dbReference type="Pfam" id="PF13671">
    <property type="entry name" value="AAA_33"/>
    <property type="match status" value="1"/>
</dbReference>
<keyword evidence="2" id="KW-1185">Reference proteome</keyword>
<gene>
    <name evidence="1" type="ORF">FHX75_121302</name>
</gene>